<organism evidence="9 10">
    <name type="scientific">Albimonas pacifica</name>
    <dbReference type="NCBI Taxonomy" id="1114924"/>
    <lineage>
        <taxon>Bacteria</taxon>
        <taxon>Pseudomonadati</taxon>
        <taxon>Pseudomonadota</taxon>
        <taxon>Alphaproteobacteria</taxon>
        <taxon>Rhodobacterales</taxon>
        <taxon>Paracoccaceae</taxon>
        <taxon>Albimonas</taxon>
    </lineage>
</organism>
<dbReference type="RefSeq" id="WP_092857216.1">
    <property type="nucleotide sequence ID" value="NZ_FOQH01000001.1"/>
</dbReference>
<comment type="subcellular location">
    <subcellularLocation>
        <location evidence="1 7">Cell membrane</location>
        <topology evidence="1 7">Multi-pass membrane protein</topology>
    </subcellularLocation>
</comment>
<dbReference type="Proteomes" id="UP000199377">
    <property type="component" value="Unassembled WGS sequence"/>
</dbReference>
<dbReference type="SUPFAM" id="SSF161098">
    <property type="entry name" value="MetI-like"/>
    <property type="match status" value="1"/>
</dbReference>
<evidence type="ECO:0000256" key="2">
    <source>
        <dbReference type="ARBA" id="ARBA00022448"/>
    </source>
</evidence>
<evidence type="ECO:0000313" key="9">
    <source>
        <dbReference type="EMBL" id="SFH66059.1"/>
    </source>
</evidence>
<feature type="transmembrane region" description="Helical" evidence="7">
    <location>
        <begin position="94"/>
        <end position="116"/>
    </location>
</feature>
<dbReference type="InterPro" id="IPR000515">
    <property type="entry name" value="MetI-like"/>
</dbReference>
<comment type="similarity">
    <text evidence="7">Belongs to the binding-protein-dependent transport system permease family.</text>
</comment>
<feature type="transmembrane region" description="Helical" evidence="7">
    <location>
        <begin position="12"/>
        <end position="30"/>
    </location>
</feature>
<evidence type="ECO:0000256" key="4">
    <source>
        <dbReference type="ARBA" id="ARBA00022692"/>
    </source>
</evidence>
<dbReference type="AlphaFoldDB" id="A0A1I3BVS8"/>
<dbReference type="Gene3D" id="1.10.3720.10">
    <property type="entry name" value="MetI-like"/>
    <property type="match status" value="1"/>
</dbReference>
<name>A0A1I3BVS8_9RHOB</name>
<dbReference type="PROSITE" id="PS50928">
    <property type="entry name" value="ABC_TM1"/>
    <property type="match status" value="1"/>
</dbReference>
<dbReference type="OrthoDB" id="9792509at2"/>
<keyword evidence="5 7" id="KW-1133">Transmembrane helix</keyword>
<feature type="transmembrane region" description="Helical" evidence="7">
    <location>
        <begin position="60"/>
        <end position="82"/>
    </location>
</feature>
<dbReference type="Pfam" id="PF00528">
    <property type="entry name" value="BPD_transp_1"/>
    <property type="match status" value="1"/>
</dbReference>
<keyword evidence="2 7" id="KW-0813">Transport</keyword>
<feature type="domain" description="ABC transmembrane type-1" evidence="8">
    <location>
        <begin position="56"/>
        <end position="236"/>
    </location>
</feature>
<keyword evidence="6 7" id="KW-0472">Membrane</keyword>
<evidence type="ECO:0000256" key="3">
    <source>
        <dbReference type="ARBA" id="ARBA00022475"/>
    </source>
</evidence>
<proteinExistence type="inferred from homology"/>
<evidence type="ECO:0000256" key="5">
    <source>
        <dbReference type="ARBA" id="ARBA00022989"/>
    </source>
</evidence>
<sequence length="252" mass="27039">MTPLQRKFASAALIVGVFAFWELVCLIFGISDLVLPRPSQILSTFIEYAPAIWPHAWQTLYTTMVGFVFGVAIGLALGVLIGSSKLAFDTAYPLLVGISSIPKVAVVPIFVLWFGAGTVPAILTAMIICIFPIVVNVATGIATVEPELEDVMKAMKASKRDILWNVGLPRSMPYFFASLKVAITLAFVGSVIAETVASNKGIGNMMMIASSMFNVPMVFAGLLVLSVLGVALYAIFSLIERRVAGWAMRKGS</sequence>
<dbReference type="PANTHER" id="PTHR30151">
    <property type="entry name" value="ALKANE SULFONATE ABC TRANSPORTER-RELATED, MEMBRANE SUBUNIT"/>
    <property type="match status" value="1"/>
</dbReference>
<evidence type="ECO:0000313" key="10">
    <source>
        <dbReference type="Proteomes" id="UP000199377"/>
    </source>
</evidence>
<keyword evidence="3" id="KW-1003">Cell membrane</keyword>
<dbReference type="PANTHER" id="PTHR30151:SF20">
    <property type="entry name" value="ABC TRANSPORTER PERMEASE PROTEIN HI_0355-RELATED"/>
    <property type="match status" value="1"/>
</dbReference>
<feature type="transmembrane region" description="Helical" evidence="7">
    <location>
        <begin position="122"/>
        <end position="144"/>
    </location>
</feature>
<dbReference type="CDD" id="cd06261">
    <property type="entry name" value="TM_PBP2"/>
    <property type="match status" value="1"/>
</dbReference>
<feature type="transmembrane region" description="Helical" evidence="7">
    <location>
        <begin position="174"/>
        <end position="193"/>
    </location>
</feature>
<reference evidence="9 10" key="1">
    <citation type="submission" date="2016-10" db="EMBL/GenBank/DDBJ databases">
        <authorList>
            <person name="de Groot N.N."/>
        </authorList>
    </citation>
    <scope>NUCLEOTIDE SEQUENCE [LARGE SCALE GENOMIC DNA]</scope>
    <source>
        <strain evidence="9 10">CGMCC 1.11030</strain>
    </source>
</reference>
<protein>
    <submittedName>
        <fullName evidence="9">NitT/TauT family transport system permease protein</fullName>
    </submittedName>
</protein>
<dbReference type="InterPro" id="IPR035906">
    <property type="entry name" value="MetI-like_sf"/>
</dbReference>
<accession>A0A1I3BVS8</accession>
<dbReference type="GO" id="GO:0005886">
    <property type="term" value="C:plasma membrane"/>
    <property type="evidence" value="ECO:0007669"/>
    <property type="project" value="UniProtKB-SubCell"/>
</dbReference>
<gene>
    <name evidence="9" type="ORF">SAMN05216258_101361</name>
</gene>
<keyword evidence="4 7" id="KW-0812">Transmembrane</keyword>
<feature type="transmembrane region" description="Helical" evidence="7">
    <location>
        <begin position="213"/>
        <end position="239"/>
    </location>
</feature>
<dbReference type="EMBL" id="FOQH01000001">
    <property type="protein sequence ID" value="SFH66059.1"/>
    <property type="molecule type" value="Genomic_DNA"/>
</dbReference>
<dbReference type="STRING" id="1114924.SAMN05216258_101361"/>
<evidence type="ECO:0000256" key="6">
    <source>
        <dbReference type="ARBA" id="ARBA00023136"/>
    </source>
</evidence>
<evidence type="ECO:0000259" key="8">
    <source>
        <dbReference type="PROSITE" id="PS50928"/>
    </source>
</evidence>
<keyword evidence="10" id="KW-1185">Reference proteome</keyword>
<evidence type="ECO:0000256" key="1">
    <source>
        <dbReference type="ARBA" id="ARBA00004651"/>
    </source>
</evidence>
<dbReference type="GO" id="GO:0055085">
    <property type="term" value="P:transmembrane transport"/>
    <property type="evidence" value="ECO:0007669"/>
    <property type="project" value="InterPro"/>
</dbReference>
<evidence type="ECO:0000256" key="7">
    <source>
        <dbReference type="RuleBase" id="RU363032"/>
    </source>
</evidence>